<evidence type="ECO:0000256" key="4">
    <source>
        <dbReference type="ARBA" id="ARBA00022724"/>
    </source>
</evidence>
<keyword evidence="4" id="KW-0563">Paired box</keyword>
<evidence type="ECO:0000256" key="1">
    <source>
        <dbReference type="ARBA" id="ARBA00004123"/>
    </source>
</evidence>
<name>A0A2A3EM82_APICC</name>
<dbReference type="CDD" id="cd00086">
    <property type="entry name" value="homeodomain"/>
    <property type="match status" value="1"/>
</dbReference>
<dbReference type="EMBL" id="KZ288210">
    <property type="protein sequence ID" value="PBC32913.1"/>
    <property type="molecule type" value="Genomic_DNA"/>
</dbReference>
<proteinExistence type="inferred from homology"/>
<evidence type="ECO:0000256" key="2">
    <source>
        <dbReference type="ARBA" id="ARBA00005733"/>
    </source>
</evidence>
<dbReference type="InterPro" id="IPR001356">
    <property type="entry name" value="HD"/>
</dbReference>
<dbReference type="Pfam" id="PF00046">
    <property type="entry name" value="Homeodomain"/>
    <property type="match status" value="1"/>
</dbReference>
<evidence type="ECO:0000256" key="5">
    <source>
        <dbReference type="ARBA" id="ARBA00023015"/>
    </source>
</evidence>
<evidence type="ECO:0000256" key="3">
    <source>
        <dbReference type="ARBA" id="ARBA00022473"/>
    </source>
</evidence>
<dbReference type="GO" id="GO:0005634">
    <property type="term" value="C:nucleus"/>
    <property type="evidence" value="ECO:0007669"/>
    <property type="project" value="UniProtKB-SubCell"/>
</dbReference>
<dbReference type="PROSITE" id="PS50071">
    <property type="entry name" value="HOMEOBOX_2"/>
    <property type="match status" value="1"/>
</dbReference>
<keyword evidence="6 10" id="KW-0238">DNA-binding</keyword>
<keyword evidence="3" id="KW-0217">Developmental protein</keyword>
<dbReference type="PANTHER" id="PTHR45636">
    <property type="entry name" value="PAIRED BOX PROTEIN PAX-6-RELATED-RELATED"/>
    <property type="match status" value="1"/>
</dbReference>
<keyword evidence="15" id="KW-1185">Reference proteome</keyword>
<dbReference type="InterPro" id="IPR036388">
    <property type="entry name" value="WH-like_DNA-bd_sf"/>
</dbReference>
<keyword evidence="7 10" id="KW-0371">Homeobox</keyword>
<dbReference type="InterPro" id="IPR043182">
    <property type="entry name" value="PAIRED_DNA-bd_dom"/>
</dbReference>
<dbReference type="Proteomes" id="UP000242457">
    <property type="component" value="Unassembled WGS sequence"/>
</dbReference>
<dbReference type="STRING" id="94128.A0A2A3EM82"/>
<evidence type="ECO:0000256" key="8">
    <source>
        <dbReference type="ARBA" id="ARBA00023163"/>
    </source>
</evidence>
<comment type="subcellular location">
    <subcellularLocation>
        <location evidence="1 10 11">Nucleus</location>
    </subcellularLocation>
</comment>
<dbReference type="SMART" id="SM00351">
    <property type="entry name" value="PAX"/>
    <property type="match status" value="1"/>
</dbReference>
<evidence type="ECO:0000256" key="10">
    <source>
        <dbReference type="PROSITE-ProRule" id="PRU00108"/>
    </source>
</evidence>
<evidence type="ECO:0000313" key="15">
    <source>
        <dbReference type="Proteomes" id="UP000242457"/>
    </source>
</evidence>
<feature type="DNA-binding region" description="Homeobox" evidence="10">
    <location>
        <begin position="93"/>
        <end position="152"/>
    </location>
</feature>
<accession>A0A2A3EM82</accession>
<dbReference type="PANTHER" id="PTHR45636:SF3">
    <property type="entry name" value="PROTEIN GOOSEBERRY-RELATED"/>
    <property type="match status" value="1"/>
</dbReference>
<keyword evidence="9 10" id="KW-0539">Nucleus</keyword>
<dbReference type="AlphaFoldDB" id="A0A2A3EM82"/>
<dbReference type="InterPro" id="IPR017970">
    <property type="entry name" value="Homeobox_CS"/>
</dbReference>
<sequence>MAAAGVRPCVISRQLRVSHGCVSKILNRYQETGSIRPGVIGGSKPRVATPEVEARIEDMKRQNPGIFSWEIRGSSGDDSDTESEPGIALKRKQRRSRTTFTGEQLEQLEAAFHRTQYPDVYTREELAQKTNLTEARVQVWFSNRRARLRKQLNSQQLNAFNTMSLQSFQTQHYGSSAESYQSYGQASVAAAAATTAGYPQHYNYSENYYAAQQQWPRPTAENYGLFNASHYGSSNLASNLTSSNLNLGSLSGSVSPTASNMSACMVQGASSGVPTPAAINHHVTPHSPSEAKSGYPYLGGIESQVCGRVH</sequence>
<protein>
    <submittedName>
        <fullName evidence="14">Protein gooseberry</fullName>
    </submittedName>
</protein>
<dbReference type="GO" id="GO:0000978">
    <property type="term" value="F:RNA polymerase II cis-regulatory region sequence-specific DNA binding"/>
    <property type="evidence" value="ECO:0007669"/>
    <property type="project" value="TreeGrafter"/>
</dbReference>
<dbReference type="GO" id="GO:0000981">
    <property type="term" value="F:DNA-binding transcription factor activity, RNA polymerase II-specific"/>
    <property type="evidence" value="ECO:0007669"/>
    <property type="project" value="InterPro"/>
</dbReference>
<dbReference type="PRINTS" id="PR00027">
    <property type="entry name" value="PAIREDBOX"/>
</dbReference>
<dbReference type="InterPro" id="IPR043565">
    <property type="entry name" value="PAX_fam"/>
</dbReference>
<dbReference type="SMART" id="SM00389">
    <property type="entry name" value="HOX"/>
    <property type="match status" value="1"/>
</dbReference>
<gene>
    <name evidence="14" type="ORF">APICC_09414</name>
</gene>
<dbReference type="Pfam" id="PF00292">
    <property type="entry name" value="PAX"/>
    <property type="match status" value="1"/>
</dbReference>
<dbReference type="OrthoDB" id="3225452at2759"/>
<evidence type="ECO:0000259" key="13">
    <source>
        <dbReference type="PROSITE" id="PS51057"/>
    </source>
</evidence>
<feature type="domain" description="Homeobox" evidence="12">
    <location>
        <begin position="91"/>
        <end position="151"/>
    </location>
</feature>
<evidence type="ECO:0000256" key="6">
    <source>
        <dbReference type="ARBA" id="ARBA00023125"/>
    </source>
</evidence>
<dbReference type="SUPFAM" id="SSF46689">
    <property type="entry name" value="Homeodomain-like"/>
    <property type="match status" value="2"/>
</dbReference>
<feature type="domain" description="Paired" evidence="13">
    <location>
        <begin position="1"/>
        <end position="97"/>
    </location>
</feature>
<dbReference type="FunFam" id="1.10.10.60:FF:000679">
    <property type="entry name" value="Homeobox protein aristaless"/>
    <property type="match status" value="1"/>
</dbReference>
<evidence type="ECO:0000313" key="14">
    <source>
        <dbReference type="EMBL" id="PBC32913.1"/>
    </source>
</evidence>
<dbReference type="InterPro" id="IPR009057">
    <property type="entry name" value="Homeodomain-like_sf"/>
</dbReference>
<evidence type="ECO:0000256" key="9">
    <source>
        <dbReference type="ARBA" id="ARBA00023242"/>
    </source>
</evidence>
<dbReference type="PROSITE" id="PS00027">
    <property type="entry name" value="HOMEOBOX_1"/>
    <property type="match status" value="1"/>
</dbReference>
<dbReference type="PROSITE" id="PS51057">
    <property type="entry name" value="PAIRED_2"/>
    <property type="match status" value="1"/>
</dbReference>
<dbReference type="Gene3D" id="1.10.10.10">
    <property type="entry name" value="Winged helix-like DNA-binding domain superfamily/Winged helix DNA-binding domain"/>
    <property type="match status" value="2"/>
</dbReference>
<comment type="similarity">
    <text evidence="2">Belongs to the paired homeobox family.</text>
</comment>
<reference evidence="14 15" key="1">
    <citation type="submission" date="2014-07" db="EMBL/GenBank/DDBJ databases">
        <title>Genomic and transcriptomic analysis on Apis cerana provide comprehensive insights into honey bee biology.</title>
        <authorList>
            <person name="Diao Q."/>
            <person name="Sun L."/>
            <person name="Zheng H."/>
            <person name="Zheng H."/>
            <person name="Xu S."/>
            <person name="Wang S."/>
            <person name="Zeng Z."/>
            <person name="Hu F."/>
            <person name="Su S."/>
            <person name="Wu J."/>
        </authorList>
    </citation>
    <scope>NUCLEOTIDE SEQUENCE [LARGE SCALE GENOMIC DNA]</scope>
    <source>
        <tissue evidence="14">Pupae without intestine</tissue>
    </source>
</reference>
<dbReference type="InterPro" id="IPR001523">
    <property type="entry name" value="Paired_dom"/>
</dbReference>
<evidence type="ECO:0000259" key="12">
    <source>
        <dbReference type="PROSITE" id="PS50071"/>
    </source>
</evidence>
<keyword evidence="8" id="KW-0804">Transcription</keyword>
<organism evidence="14 15">
    <name type="scientific">Apis cerana cerana</name>
    <name type="common">Oriental honeybee</name>
    <dbReference type="NCBI Taxonomy" id="94128"/>
    <lineage>
        <taxon>Eukaryota</taxon>
        <taxon>Metazoa</taxon>
        <taxon>Ecdysozoa</taxon>
        <taxon>Arthropoda</taxon>
        <taxon>Hexapoda</taxon>
        <taxon>Insecta</taxon>
        <taxon>Pterygota</taxon>
        <taxon>Neoptera</taxon>
        <taxon>Endopterygota</taxon>
        <taxon>Hymenoptera</taxon>
        <taxon>Apocrita</taxon>
        <taxon>Aculeata</taxon>
        <taxon>Apoidea</taxon>
        <taxon>Anthophila</taxon>
        <taxon>Apidae</taxon>
        <taxon>Apis</taxon>
    </lineage>
</organism>
<dbReference type="PROSITE" id="PS00034">
    <property type="entry name" value="PAIRED_1"/>
    <property type="match status" value="1"/>
</dbReference>
<evidence type="ECO:0000256" key="7">
    <source>
        <dbReference type="ARBA" id="ARBA00023155"/>
    </source>
</evidence>
<evidence type="ECO:0000256" key="11">
    <source>
        <dbReference type="RuleBase" id="RU000682"/>
    </source>
</evidence>
<keyword evidence="5" id="KW-0805">Transcription regulation</keyword>
<dbReference type="Gene3D" id="1.10.10.60">
    <property type="entry name" value="Homeodomain-like"/>
    <property type="match status" value="1"/>
</dbReference>